<dbReference type="GO" id="GO:0005634">
    <property type="term" value="C:nucleus"/>
    <property type="evidence" value="ECO:0007669"/>
    <property type="project" value="UniProtKB-SubCell"/>
</dbReference>
<feature type="compositionally biased region" description="Low complexity" evidence="3">
    <location>
        <begin position="323"/>
        <end position="343"/>
    </location>
</feature>
<dbReference type="STRING" id="4540.A0A3L6PDE6"/>
<accession>A0A3L6PDE6</accession>
<feature type="region of interest" description="Disordered" evidence="3">
    <location>
        <begin position="1"/>
        <end position="40"/>
    </location>
</feature>
<evidence type="ECO:0000313" key="5">
    <source>
        <dbReference type="Proteomes" id="UP000275267"/>
    </source>
</evidence>
<dbReference type="AlphaFoldDB" id="A0A3L6PDE6"/>
<name>A0A3L6PDE6_PANMI</name>
<comment type="subcellular location">
    <subcellularLocation>
        <location evidence="1">Nucleus</location>
    </subcellularLocation>
</comment>
<evidence type="ECO:0000256" key="3">
    <source>
        <dbReference type="SAM" id="MobiDB-lite"/>
    </source>
</evidence>
<dbReference type="Proteomes" id="UP000275267">
    <property type="component" value="Unassembled WGS sequence"/>
</dbReference>
<dbReference type="OrthoDB" id="250836at2759"/>
<gene>
    <name evidence="4" type="ORF">C2845_PM10G21210</name>
</gene>
<reference evidence="5" key="1">
    <citation type="journal article" date="2019" name="Nat. Commun.">
        <title>The genome of broomcorn millet.</title>
        <authorList>
            <person name="Zou C."/>
            <person name="Miki D."/>
            <person name="Li D."/>
            <person name="Tang Q."/>
            <person name="Xiao L."/>
            <person name="Rajput S."/>
            <person name="Deng P."/>
            <person name="Jia W."/>
            <person name="Huang R."/>
            <person name="Zhang M."/>
            <person name="Sun Y."/>
            <person name="Hu J."/>
            <person name="Fu X."/>
            <person name="Schnable P.S."/>
            <person name="Li F."/>
            <person name="Zhang H."/>
            <person name="Feng B."/>
            <person name="Zhu X."/>
            <person name="Liu R."/>
            <person name="Schnable J.C."/>
            <person name="Zhu J.-K."/>
            <person name="Zhang H."/>
        </authorList>
    </citation>
    <scope>NUCLEOTIDE SEQUENCE [LARGE SCALE GENOMIC DNA]</scope>
</reference>
<proteinExistence type="predicted"/>
<dbReference type="PANTHER" id="PTHR46527:SF1">
    <property type="entry name" value="NUCLEOPORIN NUP42"/>
    <property type="match status" value="1"/>
</dbReference>
<keyword evidence="5" id="KW-1185">Reference proteome</keyword>
<sequence length="429" mass="46021">MASARSPSHVHRRARSAWTPAGFSPSPAAPSARVPRRRGRKAGRSLLLFKFRQANSVRRIHANSVAVAGRSRRLQSNAAASGDETLEPSSSTAPLAGRFPLSVPGDEPAAGALQELPARQPFQNKWVRDPSAAPTKQPESAQAPAAAHTSCTDPESCRQQIADDFKNETPLWKLTCYAHLRSGPCDIKGDISFEELRAKAYEESRQGNPLQSIIEGERNLQNAKVMEFTNFLNNPRVSVSQTTSFSTVASFPEVKNNSPFGVPQTNGPPVFSSFSQVGSANNFGPGPRTAPGVPTNSLFGQSSQASHPAFPAPTFGRSDMKFGVSGSQQPSGSLQGSSMSSAGNFPKPPAGYQQSASSSHHRDIDRQSQDLLSGIIAPTSAVNQAPVEENKNENQDDSIWLKEKWSIGELRIGILQQTGGGQMYMNMKG</sequence>
<keyword evidence="2" id="KW-0539">Nucleus</keyword>
<feature type="compositionally biased region" description="Low complexity" evidence="3">
    <location>
        <begin position="20"/>
        <end position="33"/>
    </location>
</feature>
<comment type="caution">
    <text evidence="4">The sequence shown here is derived from an EMBL/GenBank/DDBJ whole genome shotgun (WGS) entry which is preliminary data.</text>
</comment>
<dbReference type="PANTHER" id="PTHR46527">
    <property type="entry name" value="NUCLEOPORIN-LIKE PROTEIN 2"/>
    <property type="match status" value="1"/>
</dbReference>
<evidence type="ECO:0000256" key="2">
    <source>
        <dbReference type="ARBA" id="ARBA00023242"/>
    </source>
</evidence>
<dbReference type="InterPro" id="IPR051767">
    <property type="entry name" value="Nucleoporin_NUP42"/>
</dbReference>
<protein>
    <submittedName>
        <fullName evidence="4">Zinc finger CCCH domain-containing protein 46</fullName>
    </submittedName>
</protein>
<feature type="region of interest" description="Disordered" evidence="3">
    <location>
        <begin position="128"/>
        <end position="152"/>
    </location>
</feature>
<evidence type="ECO:0000313" key="4">
    <source>
        <dbReference type="EMBL" id="RLM54264.1"/>
    </source>
</evidence>
<feature type="compositionally biased region" description="Polar residues" evidence="3">
    <location>
        <begin position="294"/>
        <end position="306"/>
    </location>
</feature>
<evidence type="ECO:0000256" key="1">
    <source>
        <dbReference type="ARBA" id="ARBA00004123"/>
    </source>
</evidence>
<dbReference type="EMBL" id="PQIB02000018">
    <property type="protein sequence ID" value="RLM54264.1"/>
    <property type="molecule type" value="Genomic_DNA"/>
</dbReference>
<feature type="region of interest" description="Disordered" evidence="3">
    <location>
        <begin position="68"/>
        <end position="109"/>
    </location>
</feature>
<organism evidence="4 5">
    <name type="scientific">Panicum miliaceum</name>
    <name type="common">Proso millet</name>
    <name type="synonym">Broomcorn millet</name>
    <dbReference type="NCBI Taxonomy" id="4540"/>
    <lineage>
        <taxon>Eukaryota</taxon>
        <taxon>Viridiplantae</taxon>
        <taxon>Streptophyta</taxon>
        <taxon>Embryophyta</taxon>
        <taxon>Tracheophyta</taxon>
        <taxon>Spermatophyta</taxon>
        <taxon>Magnoliopsida</taxon>
        <taxon>Liliopsida</taxon>
        <taxon>Poales</taxon>
        <taxon>Poaceae</taxon>
        <taxon>PACMAD clade</taxon>
        <taxon>Panicoideae</taxon>
        <taxon>Panicodae</taxon>
        <taxon>Paniceae</taxon>
        <taxon>Panicinae</taxon>
        <taxon>Panicum</taxon>
        <taxon>Panicum sect. Panicum</taxon>
    </lineage>
</organism>
<feature type="compositionally biased region" description="Polar residues" evidence="3">
    <location>
        <begin position="259"/>
        <end position="282"/>
    </location>
</feature>
<feature type="region of interest" description="Disordered" evidence="3">
    <location>
        <begin position="259"/>
        <end position="366"/>
    </location>
</feature>